<evidence type="ECO:0000256" key="1">
    <source>
        <dbReference type="SAM" id="MobiDB-lite"/>
    </source>
</evidence>
<dbReference type="Gramene" id="PGSC0003DMT400089045">
    <property type="protein sequence ID" value="PGSC0003DMT400089045"/>
    <property type="gene ID" value="PGSC0003DMG400038616"/>
</dbReference>
<dbReference type="HOGENOM" id="CLU_077531_0_0_1"/>
<evidence type="ECO:0000313" key="2">
    <source>
        <dbReference type="EnsemblPlants" id="PGSC0003DMT400089045"/>
    </source>
</evidence>
<reference evidence="3" key="1">
    <citation type="journal article" date="2011" name="Nature">
        <title>Genome sequence and analysis of the tuber crop potato.</title>
        <authorList>
            <consortium name="The Potato Genome Sequencing Consortium"/>
        </authorList>
    </citation>
    <scope>NUCLEOTIDE SEQUENCE [LARGE SCALE GENOMIC DNA]</scope>
    <source>
        <strain evidence="3">cv. DM1-3 516 R44</strain>
    </source>
</reference>
<sequence>MRPQTVGVVHGLYPQSDPEDHEPRQDQRTVVWSMTPRDHVIAHMVSMLVKANSHNNNEDMATRRAYARRNVRDNVEQEDPPYALQVLIDPLVKQGTNAEFRAGFQVLAQVVTVQAHREVVVRVNPNVDTAASKVRDFTRMNPPEFRGSKMEEDPQDFIDEVYKVLMIMVVMPFEKAELAACQLKRDYPMPKAQGREGEQDSPSFSGPNAPKKNRLYTLQSLGEKEGSPDVVTAMRFDVLSDVLLDPFLVSTPVGDSITAKRVCRNCPVSLFHRVTLVNLAELDMLEIYFILSIDWLHSCYASIYCRTRVFKF</sequence>
<dbReference type="EnsemblPlants" id="PGSC0003DMT400089045">
    <property type="protein sequence ID" value="PGSC0003DMT400089045"/>
    <property type="gene ID" value="PGSC0003DMG400038616"/>
</dbReference>
<dbReference type="InParanoid" id="M1DHB4"/>
<name>M1DHB4_SOLTU</name>
<accession>M1DHB4</accession>
<dbReference type="AlphaFoldDB" id="M1DHB4"/>
<organism evidence="2 3">
    <name type="scientific">Solanum tuberosum</name>
    <name type="common">Potato</name>
    <dbReference type="NCBI Taxonomy" id="4113"/>
    <lineage>
        <taxon>Eukaryota</taxon>
        <taxon>Viridiplantae</taxon>
        <taxon>Streptophyta</taxon>
        <taxon>Embryophyta</taxon>
        <taxon>Tracheophyta</taxon>
        <taxon>Spermatophyta</taxon>
        <taxon>Magnoliopsida</taxon>
        <taxon>eudicotyledons</taxon>
        <taxon>Gunneridae</taxon>
        <taxon>Pentapetalae</taxon>
        <taxon>asterids</taxon>
        <taxon>lamiids</taxon>
        <taxon>Solanales</taxon>
        <taxon>Solanaceae</taxon>
        <taxon>Solanoideae</taxon>
        <taxon>Solaneae</taxon>
        <taxon>Solanum</taxon>
    </lineage>
</organism>
<evidence type="ECO:0000313" key="3">
    <source>
        <dbReference type="Proteomes" id="UP000011115"/>
    </source>
</evidence>
<proteinExistence type="predicted"/>
<dbReference type="PaxDb" id="4113-PGSC0003DMT400089045"/>
<protein>
    <submittedName>
        <fullName evidence="2">Gag-pol polyprotein</fullName>
    </submittedName>
</protein>
<reference evidence="2" key="2">
    <citation type="submission" date="2015-06" db="UniProtKB">
        <authorList>
            <consortium name="EnsemblPlants"/>
        </authorList>
    </citation>
    <scope>IDENTIFICATION</scope>
    <source>
        <strain evidence="2">DM1-3 516 R44</strain>
    </source>
</reference>
<feature type="region of interest" description="Disordered" evidence="1">
    <location>
        <begin position="190"/>
        <end position="211"/>
    </location>
</feature>
<dbReference type="Pfam" id="PF08284">
    <property type="entry name" value="RVP_2"/>
    <property type="match status" value="1"/>
</dbReference>
<keyword evidence="3" id="KW-1185">Reference proteome</keyword>
<feature type="region of interest" description="Disordered" evidence="1">
    <location>
        <begin position="1"/>
        <end position="26"/>
    </location>
</feature>
<dbReference type="Proteomes" id="UP000011115">
    <property type="component" value="Unassembled WGS sequence"/>
</dbReference>